<evidence type="ECO:0000313" key="2">
    <source>
        <dbReference type="Proteomes" id="UP001183202"/>
    </source>
</evidence>
<dbReference type="RefSeq" id="WP_311558967.1">
    <property type="nucleotide sequence ID" value="NZ_JAVREJ010000018.1"/>
</dbReference>
<evidence type="ECO:0000313" key="1">
    <source>
        <dbReference type="EMBL" id="MDT0352463.1"/>
    </source>
</evidence>
<organism evidence="1 2">
    <name type="scientific">Pseudonocardia charpentierae</name>
    <dbReference type="NCBI Taxonomy" id="3075545"/>
    <lineage>
        <taxon>Bacteria</taxon>
        <taxon>Bacillati</taxon>
        <taxon>Actinomycetota</taxon>
        <taxon>Actinomycetes</taxon>
        <taxon>Pseudonocardiales</taxon>
        <taxon>Pseudonocardiaceae</taxon>
        <taxon>Pseudonocardia</taxon>
    </lineage>
</organism>
<sequence>MTAWIALFAVTVLFTLAVRHGRSTEPRLPPGYDGDRQLAELHALTSAAMTAPLP</sequence>
<comment type="caution">
    <text evidence="1">The sequence shown here is derived from an EMBL/GenBank/DDBJ whole genome shotgun (WGS) entry which is preliminary data.</text>
</comment>
<reference evidence="2" key="1">
    <citation type="submission" date="2023-07" db="EMBL/GenBank/DDBJ databases">
        <title>30 novel species of actinomycetes from the DSMZ collection.</title>
        <authorList>
            <person name="Nouioui I."/>
        </authorList>
    </citation>
    <scope>NUCLEOTIDE SEQUENCE [LARGE SCALE GENOMIC DNA]</scope>
    <source>
        <strain evidence="2">DSM 45834</strain>
    </source>
</reference>
<name>A0ABU2NHG6_9PSEU</name>
<accession>A0ABU2NHG6</accession>
<keyword evidence="2" id="KW-1185">Reference proteome</keyword>
<dbReference type="EMBL" id="JAVREJ010000018">
    <property type="protein sequence ID" value="MDT0352463.1"/>
    <property type="molecule type" value="Genomic_DNA"/>
</dbReference>
<dbReference type="Proteomes" id="UP001183202">
    <property type="component" value="Unassembled WGS sequence"/>
</dbReference>
<protein>
    <submittedName>
        <fullName evidence="1">Uncharacterized protein</fullName>
    </submittedName>
</protein>
<gene>
    <name evidence="1" type="ORF">RM445_23320</name>
</gene>
<proteinExistence type="predicted"/>